<keyword evidence="3" id="KW-1185">Reference proteome</keyword>
<evidence type="ECO:0000256" key="1">
    <source>
        <dbReference type="SAM" id="SignalP"/>
    </source>
</evidence>
<feature type="signal peptide" evidence="1">
    <location>
        <begin position="1"/>
        <end position="25"/>
    </location>
</feature>
<name>A0A4U0EZ39_9FLAO</name>
<reference evidence="2 3" key="1">
    <citation type="submission" date="2019-04" db="EMBL/GenBank/DDBJ databases">
        <title>Lacinutrix sp. nov., isolated from marine water.</title>
        <authorList>
            <person name="Kim W."/>
        </authorList>
    </citation>
    <scope>NUCLEOTIDE SEQUENCE [LARGE SCALE GENOMIC DNA]</scope>
    <source>
        <strain evidence="2 3">CAU 1491</strain>
    </source>
</reference>
<keyword evidence="1" id="KW-0732">Signal</keyword>
<feature type="chain" id="PRO_5020302344" description="PEGA domain-containing protein" evidence="1">
    <location>
        <begin position="26"/>
        <end position="143"/>
    </location>
</feature>
<protein>
    <recommendedName>
        <fullName evidence="4">PEGA domain-containing protein</fullName>
    </recommendedName>
</protein>
<evidence type="ECO:0008006" key="4">
    <source>
        <dbReference type="Google" id="ProtNLM"/>
    </source>
</evidence>
<dbReference type="RefSeq" id="WP_136841457.1">
    <property type="nucleotide sequence ID" value="NZ_SUPL01000002.1"/>
</dbReference>
<sequence>MKKKNLLFICMLLVSLSFTSCGVMFGGSKYNAKIVAKDLPNASIYVNGEKVGNGVVTNSYYRNRPLEVEIQQEGCEDYKKTYHKTFRTGNFILSAISWGIIGIGVDLGTGASYKPDHKGEASITKESDKNYTFTIEHPKCTKE</sequence>
<evidence type="ECO:0000313" key="3">
    <source>
        <dbReference type="Proteomes" id="UP000307657"/>
    </source>
</evidence>
<accession>A0A4U0EZ39</accession>
<dbReference type="AlphaFoldDB" id="A0A4U0EZ39"/>
<gene>
    <name evidence="2" type="ORF">E5167_04475</name>
</gene>
<dbReference type="PROSITE" id="PS51257">
    <property type="entry name" value="PROKAR_LIPOPROTEIN"/>
    <property type="match status" value="1"/>
</dbReference>
<evidence type="ECO:0000313" key="2">
    <source>
        <dbReference type="EMBL" id="TJY37210.1"/>
    </source>
</evidence>
<dbReference type="EMBL" id="SUPL01000002">
    <property type="protein sequence ID" value="TJY37210.1"/>
    <property type="molecule type" value="Genomic_DNA"/>
</dbReference>
<dbReference type="Proteomes" id="UP000307657">
    <property type="component" value="Unassembled WGS sequence"/>
</dbReference>
<comment type="caution">
    <text evidence="2">The sequence shown here is derived from an EMBL/GenBank/DDBJ whole genome shotgun (WGS) entry which is preliminary data.</text>
</comment>
<organism evidence="2 3">
    <name type="scientific">Pontimicrobium aquaticum</name>
    <dbReference type="NCBI Taxonomy" id="2565367"/>
    <lineage>
        <taxon>Bacteria</taxon>
        <taxon>Pseudomonadati</taxon>
        <taxon>Bacteroidota</taxon>
        <taxon>Flavobacteriia</taxon>
        <taxon>Flavobacteriales</taxon>
        <taxon>Flavobacteriaceae</taxon>
        <taxon>Pontimicrobium</taxon>
    </lineage>
</organism>
<proteinExistence type="predicted"/>
<dbReference type="OrthoDB" id="1119078at2"/>